<dbReference type="CDD" id="cd04186">
    <property type="entry name" value="GT_2_like_c"/>
    <property type="match status" value="1"/>
</dbReference>
<proteinExistence type="predicted"/>
<feature type="transmembrane region" description="Helical" evidence="7">
    <location>
        <begin position="218"/>
        <end position="238"/>
    </location>
</feature>
<accession>A0ABV3TE95</accession>
<dbReference type="Pfam" id="PF00535">
    <property type="entry name" value="Glycos_transf_2"/>
    <property type="match status" value="2"/>
</dbReference>
<feature type="transmembrane region" description="Helical" evidence="7">
    <location>
        <begin position="55"/>
        <end position="78"/>
    </location>
</feature>
<dbReference type="GO" id="GO:0016757">
    <property type="term" value="F:glycosyltransferase activity"/>
    <property type="evidence" value="ECO:0007669"/>
    <property type="project" value="UniProtKB-KW"/>
</dbReference>
<dbReference type="PANTHER" id="PTHR43685">
    <property type="entry name" value="GLYCOSYLTRANSFERASE"/>
    <property type="match status" value="1"/>
</dbReference>
<comment type="caution">
    <text evidence="9">The sequence shown here is derived from an EMBL/GenBank/DDBJ whole genome shotgun (WGS) entry which is preliminary data.</text>
</comment>
<dbReference type="RefSeq" id="WP_367959283.1">
    <property type="nucleotide sequence ID" value="NZ_JBAKFK010000003.1"/>
</dbReference>
<evidence type="ECO:0000313" key="10">
    <source>
        <dbReference type="Proteomes" id="UP001556709"/>
    </source>
</evidence>
<dbReference type="InterPro" id="IPR050834">
    <property type="entry name" value="Glycosyltransf_2"/>
</dbReference>
<feature type="transmembrane region" description="Helical" evidence="7">
    <location>
        <begin position="139"/>
        <end position="158"/>
    </location>
</feature>
<evidence type="ECO:0000313" key="9">
    <source>
        <dbReference type="EMBL" id="MEX0469405.1"/>
    </source>
</evidence>
<dbReference type="InterPro" id="IPR001173">
    <property type="entry name" value="Glyco_trans_2-like"/>
</dbReference>
<dbReference type="Pfam" id="PF03706">
    <property type="entry name" value="LPG_synthase_TM"/>
    <property type="match status" value="1"/>
</dbReference>
<comment type="subcellular location">
    <subcellularLocation>
        <location evidence="1">Cell membrane</location>
        <topology evidence="1">Multi-pass membrane protein</topology>
    </subcellularLocation>
</comment>
<dbReference type="EC" id="2.4.-.-" evidence="9"/>
<keyword evidence="9" id="KW-0808">Transferase</keyword>
<sequence length="913" mass="97027">MTEKLISNVTETSKPAANPWPRRLGLAVVVVGLAYFITALMRHSREMPPLRTDGLALGSALFAIAVVPLTVSLVGIIWRALMRDQGVHVGVGAAVRIVAVSQIGKYLPGNVGHFLGRAALARAAGLPLGPALGTSLLEVLWTLALGFGLATITLVWLLDRPLEAGFSLLNNPGVILLLGVASAILPWPAIAALNRWLPGVARRLGNNATIALPRPVTALFTGTMLLGCFGLLGLSVTAQLRALLGVETGGFLVFTLLFSTAWVAGYVVPGAPGGLGVREGLLLVLFSPVIGPGPAVALGISTRLLTTIGDGVAFAIGLAGQHRRRLKRWLTGQPGGDYAVWCRRQAARTVVQARHVAERLDEARTPVISVLLPVCDPPMQWLDAAVASVRNQSWPHWQLCIADDASSDPAVRARLSALAAEDDRIRVSWRTERGHIVAASNSARALAEGDWVVLLDHDDCLDADALLWLAAAIQDNPAWRLVYSDEDQIDGKDRPQAPFFKPDWSPHLAVSQAYLGHMVALERALLEQVGGFDAGVDGAQDYALWLKAAQAAGDAAVGHIPRVLYHWRVHAGSTAQGDGAKPYAEAAGRKAVAGYVRSRYPSLNATVEAGEYPLTYRLAFAADPSFKASIIIPTRDQLAYLRPCVESILEKTRDIDFEIIIVDNGSSDPQTLAYLADIDADSSPVRVIRADMAFNWSAVNNLGAEAADGEVLVFLNNDTEVLSPDWLLALAGYAALPDVGVAGGLLFYPDGTLQHSGVVLGMGGWADHVFKGAAAAHPGVDNPFVSPVITRNVLAVTGACMAVRRSVYDAIGGLDEAFLICGSDVAFALAARKEAGHNVLVAEARLTHHESKSRSPVVPAVDFAQSRRAYAPYRLEAIDPCFNPNLSLKQTWPTVNTGEPRPAAGDAQATSIG</sequence>
<gene>
    <name evidence="9" type="ORF">V6X73_06680</name>
</gene>
<organism evidence="9 10">
    <name type="scientific">Spiribacter pallidus</name>
    <dbReference type="NCBI Taxonomy" id="1987936"/>
    <lineage>
        <taxon>Bacteria</taxon>
        <taxon>Pseudomonadati</taxon>
        <taxon>Pseudomonadota</taxon>
        <taxon>Gammaproteobacteria</taxon>
        <taxon>Chromatiales</taxon>
        <taxon>Ectothiorhodospiraceae</taxon>
        <taxon>Spiribacter</taxon>
    </lineage>
</organism>
<evidence type="ECO:0000256" key="7">
    <source>
        <dbReference type="SAM" id="Phobius"/>
    </source>
</evidence>
<feature type="transmembrane region" description="Helical" evidence="7">
    <location>
        <begin position="24"/>
        <end position="43"/>
    </location>
</feature>
<dbReference type="InterPro" id="IPR022791">
    <property type="entry name" value="L-PG_synthase/AglD"/>
</dbReference>
<protein>
    <submittedName>
        <fullName evidence="9">Glycosyltransferase</fullName>
        <ecNumber evidence="9">2.4.-.-</ecNumber>
    </submittedName>
</protein>
<keyword evidence="2" id="KW-1003">Cell membrane</keyword>
<dbReference type="Gene3D" id="3.90.550.10">
    <property type="entry name" value="Spore Coat Polysaccharide Biosynthesis Protein SpsA, Chain A"/>
    <property type="match status" value="2"/>
</dbReference>
<keyword evidence="3 7" id="KW-0812">Transmembrane</keyword>
<keyword evidence="5 7" id="KW-0472">Membrane</keyword>
<feature type="transmembrane region" description="Helical" evidence="7">
    <location>
        <begin position="173"/>
        <end position="197"/>
    </location>
</feature>
<keyword evidence="9" id="KW-0328">Glycosyltransferase</keyword>
<feature type="transmembrane region" description="Helical" evidence="7">
    <location>
        <begin position="280"/>
        <end position="298"/>
    </location>
</feature>
<dbReference type="EMBL" id="JBAKFM010000003">
    <property type="protein sequence ID" value="MEX0469405.1"/>
    <property type="molecule type" value="Genomic_DNA"/>
</dbReference>
<evidence type="ECO:0000259" key="8">
    <source>
        <dbReference type="Pfam" id="PF00535"/>
    </source>
</evidence>
<keyword evidence="10" id="KW-1185">Reference proteome</keyword>
<reference evidence="9 10" key="1">
    <citation type="submission" date="2024-02" db="EMBL/GenBank/DDBJ databases">
        <title>New especies of Spiribacter isolated from saline water.</title>
        <authorList>
            <person name="Leon M.J."/>
            <person name="De La Haba R."/>
            <person name="Sanchez-Porro C."/>
            <person name="Ventosa A."/>
        </authorList>
    </citation>
    <scope>NUCLEOTIDE SEQUENCE [LARGE SCALE GENOMIC DNA]</scope>
    <source>
        <strain evidence="10">ag22IC6-390</strain>
    </source>
</reference>
<dbReference type="CDD" id="cd04184">
    <property type="entry name" value="GT2_RfbC_Mx_like"/>
    <property type="match status" value="1"/>
</dbReference>
<evidence type="ECO:0000256" key="1">
    <source>
        <dbReference type="ARBA" id="ARBA00004651"/>
    </source>
</evidence>
<evidence type="ECO:0000256" key="3">
    <source>
        <dbReference type="ARBA" id="ARBA00022692"/>
    </source>
</evidence>
<dbReference type="InterPro" id="IPR029044">
    <property type="entry name" value="Nucleotide-diphossugar_trans"/>
</dbReference>
<keyword evidence="4 7" id="KW-1133">Transmembrane helix</keyword>
<feature type="domain" description="Glycosyltransferase 2-like" evidence="8">
    <location>
        <begin position="629"/>
        <end position="811"/>
    </location>
</feature>
<dbReference type="PANTHER" id="PTHR43685:SF2">
    <property type="entry name" value="GLYCOSYLTRANSFERASE 2-LIKE DOMAIN-CONTAINING PROTEIN"/>
    <property type="match status" value="1"/>
</dbReference>
<feature type="transmembrane region" description="Helical" evidence="7">
    <location>
        <begin position="250"/>
        <end position="268"/>
    </location>
</feature>
<evidence type="ECO:0000256" key="5">
    <source>
        <dbReference type="ARBA" id="ARBA00023136"/>
    </source>
</evidence>
<evidence type="ECO:0000256" key="6">
    <source>
        <dbReference type="SAM" id="MobiDB-lite"/>
    </source>
</evidence>
<feature type="domain" description="Glycosyltransferase 2-like" evidence="8">
    <location>
        <begin position="369"/>
        <end position="493"/>
    </location>
</feature>
<dbReference type="Proteomes" id="UP001556709">
    <property type="component" value="Unassembled WGS sequence"/>
</dbReference>
<name>A0ABV3TE95_9GAMM</name>
<evidence type="ECO:0000256" key="4">
    <source>
        <dbReference type="ARBA" id="ARBA00022989"/>
    </source>
</evidence>
<feature type="region of interest" description="Disordered" evidence="6">
    <location>
        <begin position="892"/>
        <end position="913"/>
    </location>
</feature>
<dbReference type="SUPFAM" id="SSF53448">
    <property type="entry name" value="Nucleotide-diphospho-sugar transferases"/>
    <property type="match status" value="2"/>
</dbReference>
<evidence type="ECO:0000256" key="2">
    <source>
        <dbReference type="ARBA" id="ARBA00022475"/>
    </source>
</evidence>